<dbReference type="AlphaFoldDB" id="A0A369J9Y3"/>
<feature type="region of interest" description="Disordered" evidence="1">
    <location>
        <begin position="453"/>
        <end position="482"/>
    </location>
</feature>
<evidence type="ECO:0000256" key="1">
    <source>
        <dbReference type="SAM" id="MobiDB-lite"/>
    </source>
</evidence>
<feature type="compositionally biased region" description="Polar residues" evidence="1">
    <location>
        <begin position="754"/>
        <end position="770"/>
    </location>
</feature>
<dbReference type="InParanoid" id="A0A369J9Y3"/>
<accession>A0A369J9Y3</accession>
<feature type="region of interest" description="Disordered" evidence="1">
    <location>
        <begin position="738"/>
        <end position="770"/>
    </location>
</feature>
<feature type="region of interest" description="Disordered" evidence="1">
    <location>
        <begin position="1"/>
        <end position="86"/>
    </location>
</feature>
<protein>
    <submittedName>
        <fullName evidence="2">Uncharacterized protein</fullName>
    </submittedName>
</protein>
<organism evidence="2 3">
    <name type="scientific">Hypsizygus marmoreus</name>
    <name type="common">White beech mushroom</name>
    <name type="synonym">Agaricus marmoreus</name>
    <dbReference type="NCBI Taxonomy" id="39966"/>
    <lineage>
        <taxon>Eukaryota</taxon>
        <taxon>Fungi</taxon>
        <taxon>Dikarya</taxon>
        <taxon>Basidiomycota</taxon>
        <taxon>Agaricomycotina</taxon>
        <taxon>Agaricomycetes</taxon>
        <taxon>Agaricomycetidae</taxon>
        <taxon>Agaricales</taxon>
        <taxon>Tricholomatineae</taxon>
        <taxon>Lyophyllaceae</taxon>
        <taxon>Hypsizygus</taxon>
    </lineage>
</organism>
<evidence type="ECO:0000313" key="2">
    <source>
        <dbReference type="EMBL" id="RDB16264.1"/>
    </source>
</evidence>
<feature type="compositionally biased region" description="Low complexity" evidence="1">
    <location>
        <begin position="574"/>
        <end position="591"/>
    </location>
</feature>
<dbReference type="EMBL" id="LUEZ02000126">
    <property type="protein sequence ID" value="RDB16264.1"/>
    <property type="molecule type" value="Genomic_DNA"/>
</dbReference>
<dbReference type="Proteomes" id="UP000076154">
    <property type="component" value="Unassembled WGS sequence"/>
</dbReference>
<feature type="region of interest" description="Disordered" evidence="1">
    <location>
        <begin position="345"/>
        <end position="417"/>
    </location>
</feature>
<feature type="region of interest" description="Disordered" evidence="1">
    <location>
        <begin position="572"/>
        <end position="591"/>
    </location>
</feature>
<feature type="compositionally biased region" description="Low complexity" evidence="1">
    <location>
        <begin position="382"/>
        <end position="398"/>
    </location>
</feature>
<keyword evidence="3" id="KW-1185">Reference proteome</keyword>
<proteinExistence type="predicted"/>
<dbReference type="STRING" id="39966.A0A369J9Y3"/>
<evidence type="ECO:0000313" key="3">
    <source>
        <dbReference type="Proteomes" id="UP000076154"/>
    </source>
</evidence>
<feature type="compositionally biased region" description="Polar residues" evidence="1">
    <location>
        <begin position="644"/>
        <end position="654"/>
    </location>
</feature>
<feature type="compositionally biased region" description="Basic and acidic residues" evidence="1">
    <location>
        <begin position="1"/>
        <end position="20"/>
    </location>
</feature>
<feature type="region of interest" description="Disordered" evidence="1">
    <location>
        <begin position="637"/>
        <end position="656"/>
    </location>
</feature>
<dbReference type="OrthoDB" id="3069759at2759"/>
<feature type="region of interest" description="Disordered" evidence="1">
    <location>
        <begin position="665"/>
        <end position="723"/>
    </location>
</feature>
<comment type="caution">
    <text evidence="2">The sequence shown here is derived from an EMBL/GenBank/DDBJ whole genome shotgun (WGS) entry which is preliminary data.</text>
</comment>
<feature type="compositionally biased region" description="Polar residues" evidence="1">
    <location>
        <begin position="666"/>
        <end position="684"/>
    </location>
</feature>
<feature type="compositionally biased region" description="Pro residues" evidence="1">
    <location>
        <begin position="471"/>
        <end position="482"/>
    </location>
</feature>
<sequence length="770" mass="83475">METKGKSKDRESRRSSEGRRRTPLSEVFPANRSESPVRRTLPIVTVEAATSDGHSAPDDHSIIEEEEEDQVQDEQPLATPVKRARPRPLSEQLLGKSRPRPMYEGEDGKYSLCFNVFEFTDLEIIGVLSILDAATNDLAQLINHLDLEATPATPDMTPLKPLADLFSSLSKGSPGEYEDDSPIKRKTNNHMFVMHPESPAKAKLPAHSPSISSLRPYAQSRKNTIGAGLSAADQMIGQQITPWPTLIQVISPVKRSPKAEAPAATLMPAQTYRLTHKRTLTPAPDPEPAPVFQPLRPARSKHATATLKASSGSPVFLAKAAKIDSTIWGPSSRTFGSISKGSVEEMFGKGSPSQSPVFKRSLGHARQRSSLVPMDVDEGRQSYRGSRSSRSSRGSRSSENNTVPIPPEARRMLSMSGTMGGSDVSCYAVAELDASDPDSDIPDELQYILHNQSDDGDTMSFHEDMEESLPGSPPDSPLPIPSEPPMLELPSFHAQLIDDENNHADIDTGGNSEEEDTKESFDFTGEIQKLNESGASDRRSFVEQLENAFRTPAKIDLRFLAVDVPPVPKLPIQLGGDSSESSSGLDSFSGSELVDMKEPTLLHLNMTAMDDSEETDENKSQFDLFSGSHLVDIKEPTLLPGSDSLGSSNGTQDIVMTDDSLPKSLRASSFSGSRPSDGQLNTSFKFGGLPKSPAVSLPKKPQTLSDIIPPPSHVRSLSNSSITDEDDSVLQSIFAKITDVPQARPRPRVDSFKHQATGQGDSVSSLSPLV</sequence>
<reference evidence="2" key="1">
    <citation type="submission" date="2018-04" db="EMBL/GenBank/DDBJ databases">
        <title>Whole genome sequencing of Hypsizygus marmoreus.</title>
        <authorList>
            <person name="Choi I.-G."/>
            <person name="Min B."/>
            <person name="Kim J.-G."/>
            <person name="Kim S."/>
            <person name="Oh Y.-L."/>
            <person name="Kong W.-S."/>
            <person name="Park H."/>
            <person name="Jeong J."/>
            <person name="Song E.-S."/>
        </authorList>
    </citation>
    <scope>NUCLEOTIDE SEQUENCE [LARGE SCALE GENOMIC DNA]</scope>
    <source>
        <strain evidence="2">51987-8</strain>
    </source>
</reference>
<gene>
    <name evidence="2" type="ORF">Hypma_003001</name>
</gene>
<name>A0A369J9Y3_HYPMA</name>